<dbReference type="EMBL" id="SPKJ01000021">
    <property type="protein sequence ID" value="MYZ47766.1"/>
    <property type="molecule type" value="Genomic_DNA"/>
</dbReference>
<evidence type="ECO:0000313" key="9">
    <source>
        <dbReference type="EMBL" id="MYZ47766.1"/>
    </source>
</evidence>
<comment type="similarity">
    <text evidence="2">Belongs to the OmpP1/FadL family.</text>
</comment>
<dbReference type="Gene3D" id="2.40.160.60">
    <property type="entry name" value="Outer membrane protein transport protein (OMPP1/FadL/TodX)"/>
    <property type="match status" value="1"/>
</dbReference>
<comment type="caution">
    <text evidence="9">The sequence shown here is derived from an EMBL/GenBank/DDBJ whole genome shotgun (WGS) entry which is preliminary data.</text>
</comment>
<keyword evidence="4 8" id="KW-0812">Transmembrane</keyword>
<gene>
    <name evidence="9" type="ORF">E4O86_08580</name>
</gene>
<protein>
    <submittedName>
        <fullName evidence="9">Transporter</fullName>
    </submittedName>
</protein>
<feature type="transmembrane region" description="Helical" evidence="8">
    <location>
        <begin position="55"/>
        <end position="79"/>
    </location>
</feature>
<evidence type="ECO:0000256" key="6">
    <source>
        <dbReference type="ARBA" id="ARBA00023136"/>
    </source>
</evidence>
<dbReference type="InterPro" id="IPR005017">
    <property type="entry name" value="OMPP1/FadL/TodX"/>
</dbReference>
<keyword evidence="5" id="KW-0732">Signal</keyword>
<dbReference type="GO" id="GO:0015483">
    <property type="term" value="F:long-chain fatty acid transporting porin activity"/>
    <property type="evidence" value="ECO:0007669"/>
    <property type="project" value="TreeGrafter"/>
</dbReference>
<keyword evidence="7" id="KW-0998">Cell outer membrane</keyword>
<comment type="subcellular location">
    <subcellularLocation>
        <location evidence="1">Cell outer membrane</location>
        <topology evidence="1">Multi-pass membrane protein</topology>
    </subcellularLocation>
</comment>
<organism evidence="9 10">
    <name type="scientific">Propylenella binzhouense</name>
    <dbReference type="NCBI Taxonomy" id="2555902"/>
    <lineage>
        <taxon>Bacteria</taxon>
        <taxon>Pseudomonadati</taxon>
        <taxon>Pseudomonadota</taxon>
        <taxon>Alphaproteobacteria</taxon>
        <taxon>Hyphomicrobiales</taxon>
        <taxon>Propylenellaceae</taxon>
        <taxon>Propylenella</taxon>
    </lineage>
</organism>
<keyword evidence="10" id="KW-1185">Reference proteome</keyword>
<reference evidence="9" key="1">
    <citation type="submission" date="2019-03" db="EMBL/GenBank/DDBJ databases">
        <title>Afifella sp. nov., isolated from activated sludge.</title>
        <authorList>
            <person name="Li Q."/>
            <person name="Liu Y."/>
        </authorList>
    </citation>
    <scope>NUCLEOTIDE SEQUENCE</scope>
    <source>
        <strain evidence="9">L72</strain>
    </source>
</reference>
<evidence type="ECO:0000256" key="5">
    <source>
        <dbReference type="ARBA" id="ARBA00022729"/>
    </source>
</evidence>
<keyword evidence="8" id="KW-1133">Transmembrane helix</keyword>
<dbReference type="PANTHER" id="PTHR35093:SF8">
    <property type="entry name" value="OUTER MEMBRANE PROTEIN NMB0088-RELATED"/>
    <property type="match status" value="1"/>
</dbReference>
<dbReference type="GO" id="GO:0009279">
    <property type="term" value="C:cell outer membrane"/>
    <property type="evidence" value="ECO:0007669"/>
    <property type="project" value="UniProtKB-SubCell"/>
</dbReference>
<sequence>MRDYHMVDRECSQSRSGCQCRIPGKSRLLACPNDKVESARTGANRGTLMNVSGRIALLLGSAAILGGVASEAFAGAFALREQSSYGQGMSFAGVAAGGSLSSSFWNPAVLSQVMGFEAELGGTLIVPTIKVTPTAATVATLDALSGGFAATSASGDMGQDAFAPVGYVAYRINESLIAGIGVNSPFGLATNPETSWAGQAYSRTSKVFSVNVNPMIAYQLNEMISIGAGLQVQYFKTSLKTATGVLPGDPTADLSGDDTSVGFTAGIQVRPFAGTEIGLGFRSSIRQSLEGTLELPGSQPLPIDADLDMPETVSLGLRQRITDAFTLAGTVEWTNWSRFGDVAVTSPLLGGAPVDLNAFQAGAQGLSFQYDDGWFFSVGGEYAWTPATSLRAGIGYELSPISDKVRSTRLADDDRLWLSAGLSHSFNERFSFDFAYSYVRAMDPDIDISSASNPSFNGLPFVAEGESDLHFISAALKVKLGGGARPVFESYEEPAVRKF</sequence>
<dbReference type="AlphaFoldDB" id="A0A964WTB0"/>
<evidence type="ECO:0000256" key="7">
    <source>
        <dbReference type="ARBA" id="ARBA00023237"/>
    </source>
</evidence>
<proteinExistence type="inferred from homology"/>
<evidence type="ECO:0000313" key="10">
    <source>
        <dbReference type="Proteomes" id="UP000773614"/>
    </source>
</evidence>
<dbReference type="Proteomes" id="UP000773614">
    <property type="component" value="Unassembled WGS sequence"/>
</dbReference>
<keyword evidence="6 8" id="KW-0472">Membrane</keyword>
<evidence type="ECO:0000256" key="3">
    <source>
        <dbReference type="ARBA" id="ARBA00022452"/>
    </source>
</evidence>
<dbReference type="Pfam" id="PF03349">
    <property type="entry name" value="Toluene_X"/>
    <property type="match status" value="1"/>
</dbReference>
<evidence type="ECO:0000256" key="2">
    <source>
        <dbReference type="ARBA" id="ARBA00008163"/>
    </source>
</evidence>
<evidence type="ECO:0000256" key="4">
    <source>
        <dbReference type="ARBA" id="ARBA00022692"/>
    </source>
</evidence>
<evidence type="ECO:0000256" key="8">
    <source>
        <dbReference type="SAM" id="Phobius"/>
    </source>
</evidence>
<keyword evidence="3" id="KW-1134">Transmembrane beta strand</keyword>
<evidence type="ECO:0000256" key="1">
    <source>
        <dbReference type="ARBA" id="ARBA00004571"/>
    </source>
</evidence>
<name>A0A964WTB0_9HYPH</name>
<dbReference type="SUPFAM" id="SSF56935">
    <property type="entry name" value="Porins"/>
    <property type="match status" value="1"/>
</dbReference>
<accession>A0A964WTB0</accession>
<dbReference type="PANTHER" id="PTHR35093">
    <property type="entry name" value="OUTER MEMBRANE PROTEIN NMB0088-RELATED"/>
    <property type="match status" value="1"/>
</dbReference>